<dbReference type="SMART" id="SM00260">
    <property type="entry name" value="CheW"/>
    <property type="match status" value="1"/>
</dbReference>
<evidence type="ECO:0000256" key="2">
    <source>
        <dbReference type="ARBA" id="ARBA00012438"/>
    </source>
</evidence>
<dbReference type="InterPro" id="IPR036641">
    <property type="entry name" value="HPT_dom_sf"/>
</dbReference>
<gene>
    <name evidence="17" type="ORF">FHR90_000823</name>
    <name evidence="18" type="ORF">HUK83_02765</name>
</gene>
<dbReference type="InterPro" id="IPR051315">
    <property type="entry name" value="Bact_Chemotaxis_CheA"/>
</dbReference>
<dbReference type="InterPro" id="IPR037006">
    <property type="entry name" value="CheA-like_homodim_sf"/>
</dbReference>
<keyword evidence="19" id="KW-1185">Reference proteome</keyword>
<evidence type="ECO:0000256" key="5">
    <source>
        <dbReference type="ARBA" id="ARBA00022553"/>
    </source>
</evidence>
<evidence type="ECO:0000256" key="10">
    <source>
        <dbReference type="ARBA" id="ARBA00023012"/>
    </source>
</evidence>
<keyword evidence="9" id="KW-0067">ATP-binding</keyword>
<dbReference type="InterPro" id="IPR036890">
    <property type="entry name" value="HATPase_C_sf"/>
</dbReference>
<dbReference type="SUPFAM" id="SSF55874">
    <property type="entry name" value="ATPase domain of HSP90 chaperone/DNA topoisomerase II/histidine kinase"/>
    <property type="match status" value="1"/>
</dbReference>
<dbReference type="Pfam" id="PF01584">
    <property type="entry name" value="CheW"/>
    <property type="match status" value="1"/>
</dbReference>
<dbReference type="GO" id="GO:0000155">
    <property type="term" value="F:phosphorelay sensor kinase activity"/>
    <property type="evidence" value="ECO:0007669"/>
    <property type="project" value="InterPro"/>
</dbReference>
<dbReference type="PRINTS" id="PR00344">
    <property type="entry name" value="BCTRLSENSOR"/>
</dbReference>
<dbReference type="AlphaFoldDB" id="A0A839UWG5"/>
<dbReference type="InterPro" id="IPR003594">
    <property type="entry name" value="HATPase_dom"/>
</dbReference>
<reference evidence="17 19" key="2">
    <citation type="submission" date="2020-08" db="EMBL/GenBank/DDBJ databases">
        <title>Genomic Encyclopedia of Type Strains, Phase III (KMG-III): the genomes of soil and plant-associated and newly described type strains.</title>
        <authorList>
            <person name="Whitman W."/>
        </authorList>
    </citation>
    <scope>NUCLEOTIDE SEQUENCE [LARGE SCALE GENOMIC DNA]</scope>
    <source>
        <strain evidence="17 19">CECT 8088</strain>
    </source>
</reference>
<dbReference type="InterPro" id="IPR002545">
    <property type="entry name" value="CheW-lke_dom"/>
</dbReference>
<comment type="catalytic activity">
    <reaction evidence="1">
        <text>ATP + protein L-histidine = ADP + protein N-phospho-L-histidine.</text>
        <dbReference type="EC" id="2.7.13.3"/>
    </reaction>
</comment>
<dbReference type="Gene3D" id="1.20.120.160">
    <property type="entry name" value="HPT domain"/>
    <property type="match status" value="1"/>
</dbReference>
<evidence type="ECO:0000259" key="16">
    <source>
        <dbReference type="PROSITE" id="PS50894"/>
    </source>
</evidence>
<dbReference type="PANTHER" id="PTHR43395:SF10">
    <property type="entry name" value="CHEMOTAXIS PROTEIN CHEA"/>
    <property type="match status" value="1"/>
</dbReference>
<feature type="region of interest" description="Disordered" evidence="13">
    <location>
        <begin position="284"/>
        <end position="313"/>
    </location>
</feature>
<evidence type="ECO:0000313" key="19">
    <source>
        <dbReference type="Proteomes" id="UP000557688"/>
    </source>
</evidence>
<evidence type="ECO:0000256" key="6">
    <source>
        <dbReference type="ARBA" id="ARBA00022679"/>
    </source>
</evidence>
<keyword evidence="7" id="KW-0547">Nucleotide-binding</keyword>
<dbReference type="SUPFAM" id="SSF47226">
    <property type="entry name" value="Histidine-containing phosphotransfer domain, HPT domain"/>
    <property type="match status" value="1"/>
</dbReference>
<evidence type="ECO:0000256" key="3">
    <source>
        <dbReference type="ARBA" id="ARBA00021495"/>
    </source>
</evidence>
<feature type="domain" description="Histidine kinase" evidence="14">
    <location>
        <begin position="358"/>
        <end position="569"/>
    </location>
</feature>
<evidence type="ECO:0000256" key="7">
    <source>
        <dbReference type="ARBA" id="ARBA00022741"/>
    </source>
</evidence>
<feature type="domain" description="HPt" evidence="16">
    <location>
        <begin position="1"/>
        <end position="104"/>
    </location>
</feature>
<evidence type="ECO:0000313" key="18">
    <source>
        <dbReference type="EMBL" id="NVN29262.1"/>
    </source>
</evidence>
<dbReference type="SMART" id="SM00073">
    <property type="entry name" value="HPT"/>
    <property type="match status" value="1"/>
</dbReference>
<dbReference type="FunFam" id="2.30.30.40:FF:000048">
    <property type="entry name" value="Chemotaxis protein CheA, putative"/>
    <property type="match status" value="1"/>
</dbReference>
<dbReference type="SUPFAM" id="SSF50341">
    <property type="entry name" value="CheW-like"/>
    <property type="match status" value="1"/>
</dbReference>
<dbReference type="InterPro" id="IPR004358">
    <property type="entry name" value="Sig_transdc_His_kin-like_C"/>
</dbReference>
<dbReference type="SMART" id="SM01231">
    <property type="entry name" value="H-kinase_dim"/>
    <property type="match status" value="1"/>
</dbReference>
<dbReference type="EMBL" id="JACHXV010000003">
    <property type="protein sequence ID" value="MBB3173005.1"/>
    <property type="molecule type" value="Genomic_DNA"/>
</dbReference>
<evidence type="ECO:0000256" key="8">
    <source>
        <dbReference type="ARBA" id="ARBA00022777"/>
    </source>
</evidence>
<dbReference type="InterPro" id="IPR008207">
    <property type="entry name" value="Sig_transdc_His_kin_Hpt_dom"/>
</dbReference>
<keyword evidence="4" id="KW-0145">Chemotaxis</keyword>
<dbReference type="Pfam" id="PF01627">
    <property type="entry name" value="Hpt"/>
    <property type="match status" value="1"/>
</dbReference>
<dbReference type="SUPFAM" id="SSF47384">
    <property type="entry name" value="Homodimeric domain of signal transducing histidine kinase"/>
    <property type="match status" value="1"/>
</dbReference>
<dbReference type="Pfam" id="PF02895">
    <property type="entry name" value="H-kinase_dim"/>
    <property type="match status" value="1"/>
</dbReference>
<dbReference type="CDD" id="cd16916">
    <property type="entry name" value="HATPase_CheA-like"/>
    <property type="match status" value="1"/>
</dbReference>
<evidence type="ECO:0000256" key="4">
    <source>
        <dbReference type="ARBA" id="ARBA00022500"/>
    </source>
</evidence>
<keyword evidence="6 17" id="KW-0808">Transferase</keyword>
<accession>A0A839UWG5</accession>
<dbReference type="FunFam" id="3.30.565.10:FF:000016">
    <property type="entry name" value="Chemotaxis protein CheA, putative"/>
    <property type="match status" value="1"/>
</dbReference>
<name>A0A839UWG5_9PROT</name>
<feature type="compositionally biased region" description="Pro residues" evidence="13">
    <location>
        <begin position="288"/>
        <end position="302"/>
    </location>
</feature>
<dbReference type="GO" id="GO:0005524">
    <property type="term" value="F:ATP binding"/>
    <property type="evidence" value="ECO:0007669"/>
    <property type="project" value="UniProtKB-KW"/>
</dbReference>
<evidence type="ECO:0000256" key="1">
    <source>
        <dbReference type="ARBA" id="ARBA00000085"/>
    </source>
</evidence>
<dbReference type="PROSITE" id="PS50894">
    <property type="entry name" value="HPT"/>
    <property type="match status" value="1"/>
</dbReference>
<feature type="modified residue" description="Phosphohistidine" evidence="12">
    <location>
        <position position="47"/>
    </location>
</feature>
<dbReference type="Gene3D" id="1.10.287.560">
    <property type="entry name" value="Histidine kinase CheA-like, homodimeric domain"/>
    <property type="match status" value="1"/>
</dbReference>
<dbReference type="InterPro" id="IPR004105">
    <property type="entry name" value="CheA-like_dim"/>
</dbReference>
<evidence type="ECO:0000259" key="15">
    <source>
        <dbReference type="PROSITE" id="PS50851"/>
    </source>
</evidence>
<keyword evidence="8 17" id="KW-0418">Kinase</keyword>
<dbReference type="Proteomes" id="UP000565205">
    <property type="component" value="Unassembled WGS sequence"/>
</dbReference>
<dbReference type="PANTHER" id="PTHR43395">
    <property type="entry name" value="SENSOR HISTIDINE KINASE CHEA"/>
    <property type="match status" value="1"/>
</dbReference>
<protein>
    <recommendedName>
        <fullName evidence="3">Chemotaxis protein CheA</fullName>
        <ecNumber evidence="2">2.7.13.3</ecNumber>
    </recommendedName>
</protein>
<evidence type="ECO:0000256" key="12">
    <source>
        <dbReference type="PROSITE-ProRule" id="PRU00110"/>
    </source>
</evidence>
<dbReference type="GO" id="GO:0006935">
    <property type="term" value="P:chemotaxis"/>
    <property type="evidence" value="ECO:0007669"/>
    <property type="project" value="UniProtKB-KW"/>
</dbReference>
<dbReference type="PROSITE" id="PS50851">
    <property type="entry name" value="CHEW"/>
    <property type="match status" value="1"/>
</dbReference>
<dbReference type="InterPro" id="IPR036061">
    <property type="entry name" value="CheW-like_dom_sf"/>
</dbReference>
<proteinExistence type="predicted"/>
<dbReference type="Gene3D" id="3.30.565.10">
    <property type="entry name" value="Histidine kinase-like ATPase, C-terminal domain"/>
    <property type="match status" value="1"/>
</dbReference>
<evidence type="ECO:0000256" key="9">
    <source>
        <dbReference type="ARBA" id="ARBA00022840"/>
    </source>
</evidence>
<keyword evidence="5 12" id="KW-0597">Phosphoprotein</keyword>
<comment type="function">
    <text evidence="11">Involved in the transmission of sensory signals from the chemoreceptors to the flagellar motors. CheA is autophosphorylated; it can transfer its phosphate group to either CheB or CheY.</text>
</comment>
<evidence type="ECO:0000313" key="20">
    <source>
        <dbReference type="Proteomes" id="UP000565205"/>
    </source>
</evidence>
<evidence type="ECO:0000256" key="11">
    <source>
        <dbReference type="ARBA" id="ARBA00035100"/>
    </source>
</evidence>
<evidence type="ECO:0000256" key="13">
    <source>
        <dbReference type="SAM" id="MobiDB-lite"/>
    </source>
</evidence>
<dbReference type="Pfam" id="PF02518">
    <property type="entry name" value="HATPase_c"/>
    <property type="match status" value="1"/>
</dbReference>
<dbReference type="Proteomes" id="UP000557688">
    <property type="component" value="Unassembled WGS sequence"/>
</dbReference>
<dbReference type="GO" id="GO:0005737">
    <property type="term" value="C:cytoplasm"/>
    <property type="evidence" value="ECO:0007669"/>
    <property type="project" value="InterPro"/>
</dbReference>
<reference evidence="18 20" key="1">
    <citation type="submission" date="2020-06" db="EMBL/GenBank/DDBJ databases">
        <title>Description of novel acetic acid bacteria.</title>
        <authorList>
            <person name="Sombolestani A."/>
        </authorList>
    </citation>
    <scope>NUCLEOTIDE SEQUENCE [LARGE SCALE GENOMIC DNA]</scope>
    <source>
        <strain evidence="18 20">LMG 26838</strain>
    </source>
</reference>
<evidence type="ECO:0000313" key="17">
    <source>
        <dbReference type="EMBL" id="MBB3173005.1"/>
    </source>
</evidence>
<dbReference type="CDD" id="cd00731">
    <property type="entry name" value="CheA_reg"/>
    <property type="match status" value="1"/>
</dbReference>
<dbReference type="Gene3D" id="2.30.30.40">
    <property type="entry name" value="SH3 Domains"/>
    <property type="match status" value="1"/>
</dbReference>
<dbReference type="CDD" id="cd00088">
    <property type="entry name" value="HPT"/>
    <property type="match status" value="1"/>
</dbReference>
<dbReference type="SMART" id="SM00387">
    <property type="entry name" value="HATPase_c"/>
    <property type="match status" value="1"/>
</dbReference>
<dbReference type="InterPro" id="IPR005467">
    <property type="entry name" value="His_kinase_dom"/>
</dbReference>
<feature type="domain" description="CheW-like" evidence="15">
    <location>
        <begin position="571"/>
        <end position="707"/>
    </location>
</feature>
<sequence>MDPMAAIRETFFVECEEQLGELERGLVALENGTAEADTINAVFRAVHSIKGGGGIFALEDLVRFAHVFETSLDGLRSGTIEVDSAATAIMLRAADVLADLVRAARDGSGHDHGRVASASAELAALTGAATAQAPAPVDDLDDIVFERVQLDTTPTPAPATPAPLPEARRTWVIRFTPRAEMYAHANEPGLILRELARLGTIDVRLDADALPALDALDPEGAYFSWTIHIETECDRAQIRQAFEWVEDHCALDIDEATDPSAPPATDTDEGLRALLARISQEAAEAPAAAPPAGAPIPAPPALPSASASPVAVTDKRAEQATTIRVDLQRIDRLANLVGELVINEAMLTQHLTAAGLARAAGLANTMESLSQLTREIQHSVMAIRAQPVRSVFQRMPRLVREVAAMTGKTVRLICEGEETEIDKTVIERLSDPLTHMIRNAIDHGLETAQTRIEHGKPAEGTVRLSAIHRSGKIVIEVSDDGAGLDRARIRAKAVEKGLIAADAPLTDDETDNLIFMPGFSTAATLSDISGRGVGLDVVKQSIHSLGGRISIASQPGRGSTFTLSLPLTLAVLDGMVVSVAGHVLVVPLGPIVETLRPAPGQTHRLGAQSRVMALRGGYIPIVDTGVLLGFRGQDETPEQVVALLVEGENGDRIILEVDELQGQRQIVIKSLEANYGAVDGISAATVMGDGRVALIVDVDALIAASRAEIPAAGRSPTPRHEPETLLTR</sequence>
<comment type="caution">
    <text evidence="17">The sequence shown here is derived from an EMBL/GenBank/DDBJ whole genome shotgun (WGS) entry which is preliminary data.</text>
</comment>
<dbReference type="InterPro" id="IPR036097">
    <property type="entry name" value="HisK_dim/P_sf"/>
</dbReference>
<keyword evidence="10" id="KW-0902">Two-component regulatory system</keyword>
<dbReference type="PROSITE" id="PS50109">
    <property type="entry name" value="HIS_KIN"/>
    <property type="match status" value="1"/>
</dbReference>
<organism evidence="17 19">
    <name type="scientific">Endobacter medicaginis</name>
    <dbReference type="NCBI Taxonomy" id="1181271"/>
    <lineage>
        <taxon>Bacteria</taxon>
        <taxon>Pseudomonadati</taxon>
        <taxon>Pseudomonadota</taxon>
        <taxon>Alphaproteobacteria</taxon>
        <taxon>Acetobacterales</taxon>
        <taxon>Acetobacteraceae</taxon>
        <taxon>Endobacter</taxon>
    </lineage>
</organism>
<dbReference type="EMBL" id="JABXXQ010000023">
    <property type="protein sequence ID" value="NVN29262.1"/>
    <property type="molecule type" value="Genomic_DNA"/>
</dbReference>
<dbReference type="EC" id="2.7.13.3" evidence="2"/>
<evidence type="ECO:0000259" key="14">
    <source>
        <dbReference type="PROSITE" id="PS50109"/>
    </source>
</evidence>